<dbReference type="Gene3D" id="3.40.50.1820">
    <property type="entry name" value="alpha/beta hydrolase"/>
    <property type="match status" value="1"/>
</dbReference>
<evidence type="ECO:0000313" key="3">
    <source>
        <dbReference type="Proteomes" id="UP000092993"/>
    </source>
</evidence>
<dbReference type="InterPro" id="IPR029058">
    <property type="entry name" value="AB_hydrolase_fold"/>
</dbReference>
<dbReference type="AlphaFoldDB" id="A0A1C7MUU8"/>
<feature type="region of interest" description="Disordered" evidence="1">
    <location>
        <begin position="1"/>
        <end position="49"/>
    </location>
</feature>
<sequence>MIPLDLSSDPYPTVNRSGGQRSVSLGTKSTASPVSFLPQSPASENNAPTATQSFQAALGNALIAASHAESSKGTHNDLVQILNHDRQPWGFSYTAYPHNVRIWYGDKDEKIAENAVRWMENAMGPDKCNVKVVRGADHSLMFKSGVVVDVLERLCEYWRDAD</sequence>
<evidence type="ECO:0000256" key="1">
    <source>
        <dbReference type="SAM" id="MobiDB-lite"/>
    </source>
</evidence>
<keyword evidence="3" id="KW-1185">Reference proteome</keyword>
<reference evidence="2 3" key="1">
    <citation type="submission" date="2016-03" db="EMBL/GenBank/DDBJ databases">
        <title>Whole genome sequencing of Grifola frondosa 9006-11.</title>
        <authorList>
            <person name="Min B."/>
            <person name="Park H."/>
            <person name="Kim J.-G."/>
            <person name="Cho H."/>
            <person name="Oh Y.-L."/>
            <person name="Kong W.-S."/>
            <person name="Choi I.-G."/>
        </authorList>
    </citation>
    <scope>NUCLEOTIDE SEQUENCE [LARGE SCALE GENOMIC DNA]</scope>
    <source>
        <strain evidence="2 3">9006-11</strain>
    </source>
</reference>
<dbReference type="EMBL" id="LUGG01000001">
    <property type="protein sequence ID" value="OBZ78784.1"/>
    <property type="molecule type" value="Genomic_DNA"/>
</dbReference>
<gene>
    <name evidence="2" type="ORF">A0H81_00607</name>
</gene>
<dbReference type="OrthoDB" id="435520at2759"/>
<organism evidence="2 3">
    <name type="scientific">Grifola frondosa</name>
    <name type="common">Maitake</name>
    <name type="synonym">Polyporus frondosus</name>
    <dbReference type="NCBI Taxonomy" id="5627"/>
    <lineage>
        <taxon>Eukaryota</taxon>
        <taxon>Fungi</taxon>
        <taxon>Dikarya</taxon>
        <taxon>Basidiomycota</taxon>
        <taxon>Agaricomycotina</taxon>
        <taxon>Agaricomycetes</taxon>
        <taxon>Polyporales</taxon>
        <taxon>Grifolaceae</taxon>
        <taxon>Grifola</taxon>
    </lineage>
</organism>
<protein>
    <recommendedName>
        <fullName evidence="4">AB hydrolase-1 domain-containing protein</fullName>
    </recommendedName>
</protein>
<evidence type="ECO:0008006" key="4">
    <source>
        <dbReference type="Google" id="ProtNLM"/>
    </source>
</evidence>
<comment type="caution">
    <text evidence="2">The sequence shown here is derived from an EMBL/GenBank/DDBJ whole genome shotgun (WGS) entry which is preliminary data.</text>
</comment>
<name>A0A1C7MUU8_GRIFR</name>
<dbReference type="Proteomes" id="UP000092993">
    <property type="component" value="Unassembled WGS sequence"/>
</dbReference>
<feature type="compositionally biased region" description="Polar residues" evidence="1">
    <location>
        <begin position="14"/>
        <end position="49"/>
    </location>
</feature>
<accession>A0A1C7MUU8</accession>
<proteinExistence type="predicted"/>
<dbReference type="SUPFAM" id="SSF53474">
    <property type="entry name" value="alpha/beta-Hydrolases"/>
    <property type="match status" value="1"/>
</dbReference>
<evidence type="ECO:0000313" key="2">
    <source>
        <dbReference type="EMBL" id="OBZ78784.1"/>
    </source>
</evidence>
<dbReference type="STRING" id="5627.A0A1C7MUU8"/>